<accession>A0ABR4ZB13</accession>
<feature type="domain" description="Acyl-CoA thioesterase-like C-terminal" evidence="2">
    <location>
        <begin position="137"/>
        <end position="271"/>
    </location>
</feature>
<name>A0ABR4ZB13_9NOCA</name>
<dbReference type="Pfam" id="PF20789">
    <property type="entry name" value="4HBT_3C"/>
    <property type="match status" value="1"/>
</dbReference>
<evidence type="ECO:0000313" key="4">
    <source>
        <dbReference type="Proteomes" id="UP000031364"/>
    </source>
</evidence>
<dbReference type="InterPro" id="IPR042171">
    <property type="entry name" value="Acyl-CoA_hotdog"/>
</dbReference>
<sequence length="274" mass="29706">MSHTRVVTQHPFDAAVELTPLDVGTFTGRTTPEYANMVGPFGGITAATLIRAVQRHPECLGAPLSLTVNYAGPIAEGPFEVSAIPARTNRTTQHWTLTITQDGVVATTATALFGIRRQTWAHTEAVAPQAPPATTVPPGPVPDFLAWVENYDMRFVTGGLVTTEADAQPSSTTTLWVRDHPPRPLDYPALTALTDVFFPRVMLRIGRFVPAGTVSLTVYFHADDELLATQADQPLLATARGRRFGNGFFDHAAELWTPDGSLLATSHQLAYFKD</sequence>
<dbReference type="InterPro" id="IPR029069">
    <property type="entry name" value="HotDog_dom_sf"/>
</dbReference>
<organism evidence="3 4">
    <name type="scientific">Nocardia vulneris</name>
    <dbReference type="NCBI Taxonomy" id="1141657"/>
    <lineage>
        <taxon>Bacteria</taxon>
        <taxon>Bacillati</taxon>
        <taxon>Actinomycetota</taxon>
        <taxon>Actinomycetes</taxon>
        <taxon>Mycobacteriales</taxon>
        <taxon>Nocardiaceae</taxon>
        <taxon>Nocardia</taxon>
    </lineage>
</organism>
<dbReference type="RefSeq" id="WP_043675108.1">
    <property type="nucleotide sequence ID" value="NZ_BDCI01000039.1"/>
</dbReference>
<comment type="caution">
    <text evidence="3">The sequence shown here is derived from an EMBL/GenBank/DDBJ whole genome shotgun (WGS) entry which is preliminary data.</text>
</comment>
<protein>
    <submittedName>
        <fullName evidence="3">Acyl-CoA thioesterase</fullName>
    </submittedName>
</protein>
<proteinExistence type="predicted"/>
<dbReference type="SUPFAM" id="SSF54637">
    <property type="entry name" value="Thioesterase/thiol ester dehydrase-isomerase"/>
    <property type="match status" value="2"/>
</dbReference>
<dbReference type="InterPro" id="IPR049449">
    <property type="entry name" value="TesB_ACOT8-like_N"/>
</dbReference>
<evidence type="ECO:0000259" key="1">
    <source>
        <dbReference type="Pfam" id="PF13622"/>
    </source>
</evidence>
<evidence type="ECO:0000259" key="2">
    <source>
        <dbReference type="Pfam" id="PF20789"/>
    </source>
</evidence>
<dbReference type="Pfam" id="PF13622">
    <property type="entry name" value="4HBT_3"/>
    <property type="match status" value="1"/>
</dbReference>
<dbReference type="Gene3D" id="2.40.160.210">
    <property type="entry name" value="Acyl-CoA thioesterase, double hotdog domain"/>
    <property type="match status" value="1"/>
</dbReference>
<dbReference type="CDD" id="cd00556">
    <property type="entry name" value="Thioesterase_II"/>
    <property type="match status" value="1"/>
</dbReference>
<gene>
    <name evidence="3" type="ORF">FG87_25030</name>
</gene>
<dbReference type="Proteomes" id="UP000031364">
    <property type="component" value="Unassembled WGS sequence"/>
</dbReference>
<dbReference type="InterPro" id="IPR049450">
    <property type="entry name" value="ACOT8-like_C"/>
</dbReference>
<evidence type="ECO:0000313" key="3">
    <source>
        <dbReference type="EMBL" id="KIA62541.1"/>
    </source>
</evidence>
<feature type="domain" description="Acyl-CoA thioesterase-like N-terminal HotDog" evidence="1">
    <location>
        <begin position="32"/>
        <end position="114"/>
    </location>
</feature>
<dbReference type="EMBL" id="JNFP01000031">
    <property type="protein sequence ID" value="KIA62541.1"/>
    <property type="molecule type" value="Genomic_DNA"/>
</dbReference>
<keyword evidence="4" id="KW-1185">Reference proteome</keyword>
<reference evidence="3 4" key="1">
    <citation type="journal article" date="2014" name="Int. J. Syst. Evol. Microbiol.">
        <title>Nocardia vulneris sp. nov., isolated from wounds of human patients in North America.</title>
        <authorList>
            <person name="Lasker B.A."/>
            <person name="Bell M."/>
            <person name="Klenk H.P."/>
            <person name="Sproer C."/>
            <person name="Schumann C."/>
            <person name="Schumann P."/>
            <person name="Brown J.M."/>
        </authorList>
    </citation>
    <scope>NUCLEOTIDE SEQUENCE [LARGE SCALE GENOMIC DNA]</scope>
    <source>
        <strain evidence="3 4">W9851</strain>
    </source>
</reference>